<dbReference type="RefSeq" id="WP_002990125.1">
    <property type="nucleotide sequence ID" value="NZ_CP068108.1"/>
</dbReference>
<dbReference type="GO" id="GO:0009636">
    <property type="term" value="P:response to toxic substance"/>
    <property type="evidence" value="ECO:0007669"/>
    <property type="project" value="TreeGrafter"/>
</dbReference>
<gene>
    <name evidence="3" type="ORF">I6I88_02020</name>
</gene>
<keyword evidence="1" id="KW-1133">Transmembrane helix</keyword>
<feature type="transmembrane region" description="Helical" evidence="1">
    <location>
        <begin position="21"/>
        <end position="39"/>
    </location>
</feature>
<dbReference type="GeneID" id="93526408"/>
<sequence>MQIQNPILKIKPSPLERCLDVMNVVLLLIFIGTTCYYYGQLPETIPTHFNIAGEPDAYGDKITLFFLLGIGVFVFALLYYFQNKPHLFKHQITITADNIEEQYTKAIRMMRVLNTFTILLFSYIQYQAIQTALGKEEGLGQYFIIFVVIGGLLPLLTFVFSSKKKL</sequence>
<dbReference type="PANTHER" id="PTHR37810:SF5">
    <property type="entry name" value="IMMUNITY PROTEIN SDPI"/>
    <property type="match status" value="1"/>
</dbReference>
<evidence type="ECO:0000256" key="1">
    <source>
        <dbReference type="SAM" id="Phobius"/>
    </source>
</evidence>
<name>A0A9Q6ZHT4_MYROD</name>
<organism evidence="3 4">
    <name type="scientific">Myroides odoratus</name>
    <name type="common">Flavobacterium odoratum</name>
    <dbReference type="NCBI Taxonomy" id="256"/>
    <lineage>
        <taxon>Bacteria</taxon>
        <taxon>Pseudomonadati</taxon>
        <taxon>Bacteroidota</taxon>
        <taxon>Flavobacteriia</taxon>
        <taxon>Flavobacteriales</taxon>
        <taxon>Flavobacteriaceae</taxon>
        <taxon>Myroides</taxon>
    </lineage>
</organism>
<feature type="transmembrane region" description="Helical" evidence="1">
    <location>
        <begin position="141"/>
        <end position="160"/>
    </location>
</feature>
<evidence type="ECO:0000313" key="4">
    <source>
        <dbReference type="Proteomes" id="UP000596202"/>
    </source>
</evidence>
<dbReference type="Proteomes" id="UP000596202">
    <property type="component" value="Chromosome"/>
</dbReference>
<dbReference type="EMBL" id="CP068108">
    <property type="protein sequence ID" value="QQU00569.1"/>
    <property type="molecule type" value="Genomic_DNA"/>
</dbReference>
<proteinExistence type="predicted"/>
<accession>A0A9Q6ZHT4</accession>
<evidence type="ECO:0000313" key="3">
    <source>
        <dbReference type="EMBL" id="QQU00569.1"/>
    </source>
</evidence>
<evidence type="ECO:0000259" key="2">
    <source>
        <dbReference type="Pfam" id="PF07853"/>
    </source>
</evidence>
<protein>
    <submittedName>
        <fullName evidence="3">DUF1648 domain-containing protein</fullName>
    </submittedName>
</protein>
<dbReference type="OrthoDB" id="9808690at2"/>
<keyword evidence="1" id="KW-0812">Transmembrane</keyword>
<feature type="domain" description="DUF1648" evidence="2">
    <location>
        <begin position="26"/>
        <end position="71"/>
    </location>
</feature>
<feature type="transmembrane region" description="Helical" evidence="1">
    <location>
        <begin position="62"/>
        <end position="81"/>
    </location>
</feature>
<dbReference type="AlphaFoldDB" id="A0A9Q6ZHT4"/>
<dbReference type="PANTHER" id="PTHR37810">
    <property type="entry name" value="IMMUNITY PROTEIN SDPI"/>
    <property type="match status" value="1"/>
</dbReference>
<feature type="transmembrane region" description="Helical" evidence="1">
    <location>
        <begin position="112"/>
        <end position="129"/>
    </location>
</feature>
<dbReference type="Pfam" id="PF07853">
    <property type="entry name" value="DUF1648"/>
    <property type="match status" value="1"/>
</dbReference>
<reference evidence="3 4" key="1">
    <citation type="submission" date="2021-01" db="EMBL/GenBank/DDBJ databases">
        <title>FDA dAtabase for Regulatory Grade micrObial Sequences (FDA-ARGOS): Supporting development and validation of Infectious Disease Dx tests.</title>
        <authorList>
            <person name="Sproer C."/>
            <person name="Gronow S."/>
            <person name="Severitt S."/>
            <person name="Schroder I."/>
            <person name="Tallon L."/>
            <person name="Sadzewicz L."/>
            <person name="Zhao X."/>
            <person name="Boylan J."/>
            <person name="Ott S."/>
            <person name="Bowen H."/>
            <person name="Vavikolanu K."/>
            <person name="Mehta A."/>
            <person name="Aluvathingal J."/>
            <person name="Nadendla S."/>
            <person name="Lowell S."/>
            <person name="Myers T."/>
            <person name="Yan Y."/>
            <person name="Sichtig H."/>
        </authorList>
    </citation>
    <scope>NUCLEOTIDE SEQUENCE [LARGE SCALE GENOMIC DNA]</scope>
    <source>
        <strain evidence="3 4">FDAARGOS_1131</strain>
    </source>
</reference>
<dbReference type="InterPro" id="IPR012867">
    <property type="entry name" value="DUF1648"/>
</dbReference>
<keyword evidence="1" id="KW-0472">Membrane</keyword>